<evidence type="ECO:0000256" key="1">
    <source>
        <dbReference type="ARBA" id="ARBA00004123"/>
    </source>
</evidence>
<dbReference type="GO" id="GO:0008270">
    <property type="term" value="F:zinc ion binding"/>
    <property type="evidence" value="ECO:0007669"/>
    <property type="project" value="InterPro"/>
</dbReference>
<dbReference type="SMART" id="SM00906">
    <property type="entry name" value="Fungal_trans"/>
    <property type="match status" value="1"/>
</dbReference>
<comment type="subcellular location">
    <subcellularLocation>
        <location evidence="1">Nucleus</location>
    </subcellularLocation>
</comment>
<dbReference type="EMBL" id="JZBS01003926">
    <property type="protein sequence ID" value="KKK12952.1"/>
    <property type="molecule type" value="Genomic_DNA"/>
</dbReference>
<dbReference type="PANTHER" id="PTHR47338">
    <property type="entry name" value="ZN(II)2CYS6 TRANSCRIPTION FACTOR (EUROFUNG)-RELATED"/>
    <property type="match status" value="1"/>
</dbReference>
<evidence type="ECO:0000256" key="4">
    <source>
        <dbReference type="ARBA" id="ARBA00023163"/>
    </source>
</evidence>
<keyword evidence="8" id="KW-1185">Reference proteome</keyword>
<sequence>MGSYTRASPSPQDVFLEACDIYFLHSHNKPYSLFNPDLLQRKIEQGQVPQYLQFAVIATAVRFSSHIQWKERKQKTIDSYAQCSWAMIMSSPDGLGDSSDVSVIQALTLLAVIDATAGRRRSAWVKIGMAVRISQDLQMMLEPDNQLSAAERDERRNLFWSLFILDRFVCCSFRRPPAIKDSDCRLNLPVDNDPESSITLSQLLDEKVRGVPGETVGLFGLSVGFAALLGRTIDYMMNGEPNTVEPWRRHSDYSIIYAGLELLKELAAKYGLTPTGACSPDKTQHQSERDQRGHLFLCHTLYHLTHCILSHPFLLGVKGHTFQHLIIPRAWMQAQYNSCWDHACSLTTLIVEAKAAGYILAPSFCSYCILVAGTLHALHLHSGDAPTSQNASDHLKTSLDYLGEIAEMWQNSYIMAGALRFFTNRCVQYSGVLLLSCPSRIQELSPTDMTVLRSVLDYWIMMDPRNPVSEMSSINVDCFPETVEMRRSDRVSIPWGLDDTIRNTSSAKGNDSNSINPSLLMQMPLSTPPSIPLHGENFSQWNWKRELGSLGD</sequence>
<gene>
    <name evidence="7" type="ORF">ARAM_004977</name>
</gene>
<evidence type="ECO:0000313" key="8">
    <source>
        <dbReference type="Proteomes" id="UP000034291"/>
    </source>
</evidence>
<dbReference type="CDD" id="cd12148">
    <property type="entry name" value="fungal_TF_MHR"/>
    <property type="match status" value="1"/>
</dbReference>
<evidence type="ECO:0000313" key="7">
    <source>
        <dbReference type="EMBL" id="KKK12952.1"/>
    </source>
</evidence>
<organism evidence="7 8">
    <name type="scientific">Aspergillus rambellii</name>
    <dbReference type="NCBI Taxonomy" id="308745"/>
    <lineage>
        <taxon>Eukaryota</taxon>
        <taxon>Fungi</taxon>
        <taxon>Dikarya</taxon>
        <taxon>Ascomycota</taxon>
        <taxon>Pezizomycotina</taxon>
        <taxon>Eurotiomycetes</taxon>
        <taxon>Eurotiomycetidae</taxon>
        <taxon>Eurotiales</taxon>
        <taxon>Aspergillaceae</taxon>
        <taxon>Aspergillus</taxon>
        <taxon>Aspergillus subgen. Nidulantes</taxon>
    </lineage>
</organism>
<evidence type="ECO:0000256" key="2">
    <source>
        <dbReference type="ARBA" id="ARBA00022723"/>
    </source>
</evidence>
<keyword evidence="2" id="KW-0479">Metal-binding</keyword>
<protein>
    <recommendedName>
        <fullName evidence="6">Xylanolytic transcriptional activator regulatory domain-containing protein</fullName>
    </recommendedName>
</protein>
<evidence type="ECO:0000259" key="6">
    <source>
        <dbReference type="SMART" id="SM00906"/>
    </source>
</evidence>
<keyword evidence="3" id="KW-0805">Transcription regulation</keyword>
<evidence type="ECO:0000256" key="3">
    <source>
        <dbReference type="ARBA" id="ARBA00023015"/>
    </source>
</evidence>
<dbReference type="InterPro" id="IPR007219">
    <property type="entry name" value="XnlR_reg_dom"/>
</dbReference>
<name>A0A0F8WNR5_9EURO</name>
<dbReference type="AlphaFoldDB" id="A0A0F8WNR5"/>
<dbReference type="Pfam" id="PF04082">
    <property type="entry name" value="Fungal_trans"/>
    <property type="match status" value="1"/>
</dbReference>
<dbReference type="GO" id="GO:0003677">
    <property type="term" value="F:DNA binding"/>
    <property type="evidence" value="ECO:0007669"/>
    <property type="project" value="InterPro"/>
</dbReference>
<dbReference type="Proteomes" id="UP000034291">
    <property type="component" value="Unassembled WGS sequence"/>
</dbReference>
<evidence type="ECO:0000256" key="5">
    <source>
        <dbReference type="ARBA" id="ARBA00023242"/>
    </source>
</evidence>
<dbReference type="GO" id="GO:0006351">
    <property type="term" value="P:DNA-templated transcription"/>
    <property type="evidence" value="ECO:0007669"/>
    <property type="project" value="InterPro"/>
</dbReference>
<dbReference type="InterPro" id="IPR050815">
    <property type="entry name" value="TF_fung"/>
</dbReference>
<dbReference type="GO" id="GO:0000981">
    <property type="term" value="F:DNA-binding transcription factor activity, RNA polymerase II-specific"/>
    <property type="evidence" value="ECO:0007669"/>
    <property type="project" value="InterPro"/>
</dbReference>
<dbReference type="PANTHER" id="PTHR47338:SF4">
    <property type="entry name" value="ZN(II)2CYS6 TRANSCRIPTION FACTOR (EUROFUNG)"/>
    <property type="match status" value="1"/>
</dbReference>
<proteinExistence type="predicted"/>
<feature type="domain" description="Xylanolytic transcriptional activator regulatory" evidence="6">
    <location>
        <begin position="123"/>
        <end position="195"/>
    </location>
</feature>
<reference evidence="7 8" key="1">
    <citation type="submission" date="2015-02" db="EMBL/GenBank/DDBJ databases">
        <title>Draft Genome Sequences of Two Closely-Related Aflatoxigenic Aspergillus Species Obtained from the Cote d'Ivoire.</title>
        <authorList>
            <person name="Moore G.G."/>
            <person name="Beltz S.B."/>
            <person name="Mack B.M."/>
        </authorList>
    </citation>
    <scope>NUCLEOTIDE SEQUENCE [LARGE SCALE GENOMIC DNA]</scope>
    <source>
        <strain evidence="7 8">SRRC1468</strain>
    </source>
</reference>
<dbReference type="OrthoDB" id="424974at2759"/>
<comment type="caution">
    <text evidence="7">The sequence shown here is derived from an EMBL/GenBank/DDBJ whole genome shotgun (WGS) entry which is preliminary data.</text>
</comment>
<dbReference type="GO" id="GO:0005634">
    <property type="term" value="C:nucleus"/>
    <property type="evidence" value="ECO:0007669"/>
    <property type="project" value="UniProtKB-SubCell"/>
</dbReference>
<accession>A0A0F8WNR5</accession>
<keyword evidence="4" id="KW-0804">Transcription</keyword>
<keyword evidence="5" id="KW-0539">Nucleus</keyword>